<dbReference type="PANTHER" id="PTHR47957">
    <property type="entry name" value="ATP-DEPENDENT HELICASE HRQ1"/>
    <property type="match status" value="1"/>
</dbReference>
<dbReference type="Gene3D" id="3.40.50.300">
    <property type="entry name" value="P-loop containing nucleotide triphosphate hydrolases"/>
    <property type="match status" value="2"/>
</dbReference>
<dbReference type="SUPFAM" id="SSF52540">
    <property type="entry name" value="P-loop containing nucleoside triphosphate hydrolases"/>
    <property type="match status" value="1"/>
</dbReference>
<organism evidence="2 3">
    <name type="scientific">Saccharolobus islandicus (strain L.D.8.5 / Lassen #2)</name>
    <name type="common">Sulfolobus islandicus</name>
    <dbReference type="NCBI Taxonomy" id="425944"/>
    <lineage>
        <taxon>Archaea</taxon>
        <taxon>Thermoproteota</taxon>
        <taxon>Thermoprotei</taxon>
        <taxon>Sulfolobales</taxon>
        <taxon>Sulfolobaceae</taxon>
        <taxon>Saccharolobus</taxon>
    </lineage>
</organism>
<dbReference type="SMART" id="SM00487">
    <property type="entry name" value="DEXDc"/>
    <property type="match status" value="1"/>
</dbReference>
<evidence type="ECO:0000313" key="2">
    <source>
        <dbReference type="EMBL" id="ADB86682.1"/>
    </source>
</evidence>
<dbReference type="GO" id="GO:0003676">
    <property type="term" value="F:nucleic acid binding"/>
    <property type="evidence" value="ECO:0007669"/>
    <property type="project" value="InterPro"/>
</dbReference>
<proteinExistence type="predicted"/>
<evidence type="ECO:0000313" key="3">
    <source>
        <dbReference type="Proteomes" id="UP000001404"/>
    </source>
</evidence>
<dbReference type="GO" id="GO:0043138">
    <property type="term" value="F:3'-5' DNA helicase activity"/>
    <property type="evidence" value="ECO:0007669"/>
    <property type="project" value="TreeGrafter"/>
</dbReference>
<sequence length="648" mass="74096">MSSSSRSSKVVEVRETYIEEGNSIVNNLRLRKFQEDLYLAIGQFDEVLLKAPTGSGKTFTLLMTLLRSLDNNLPSMGIYPSKALVYDQARSIFETLKLMGFREKQGNEYYKEFEGEFIIQGKIVGGGEKRIRTEFLAAVITGDTSKEVFKNLEKYVPVKPIMVLTVPEYPYLFMTTLGRYSEASKLIEASVKRSLNEHLGIPRTVIRDIFNDFARFFNGYLFIDEFHLYTGITRSSLNALIKMYKFFNLQPVGGYKTIIYSSATPIGNFKKIIEAKTSERGSKIRKRTKVLFHLVSGDPQEELVKESVNNVNDKSLEKKTGVILDRVYYLVEFCKKVNKTAGLVWGLGSGFYKCEKTNNPRNYDLIVGNSALSFGIDVPNLDLGFVHSHDAETLIQRIGRFGRKGEGEAEIHVFLKSSYKAIKELKEGEIDYYELVDIIYRVYDKRIDDGLDKINFSVEREKILFRTFLYAYYIAQGSFVKDIVEKSLPPVSNEIELLPSSEDYFNVFAFRPGGIKGKLCDGREEDLFTLLRNFKLTDSGCFTEEPIKDFPVLLIKGEVKEGRLVSLDEVIRTHSPRIVLPKQNFQTYMKFLKIIGNPYVIFLDKSSLGWNNFDDMVRLVSSYESALPVCKDTEKGTCDKYNYLALFI</sequence>
<keyword evidence="2" id="KW-0547">Nucleotide-binding</keyword>
<dbReference type="Pfam" id="PF00270">
    <property type="entry name" value="DEAD"/>
    <property type="match status" value="1"/>
</dbReference>
<feature type="domain" description="Helicase ATP-binding" evidence="1">
    <location>
        <begin position="38"/>
        <end position="283"/>
    </location>
</feature>
<dbReference type="CDD" id="cd18785">
    <property type="entry name" value="SF2_C"/>
    <property type="match status" value="1"/>
</dbReference>
<gene>
    <name evidence="2" type="ordered locus">LD85_0989</name>
</gene>
<accession>D2PIS9</accession>
<dbReference type="HOGENOM" id="CLU_422514_0_0_2"/>
<keyword evidence="2" id="KW-0378">Hydrolase</keyword>
<dbReference type="PROSITE" id="PS51192">
    <property type="entry name" value="HELICASE_ATP_BIND_1"/>
    <property type="match status" value="1"/>
</dbReference>
<evidence type="ECO:0000259" key="1">
    <source>
        <dbReference type="PROSITE" id="PS51192"/>
    </source>
</evidence>
<dbReference type="GO" id="GO:0036297">
    <property type="term" value="P:interstrand cross-link repair"/>
    <property type="evidence" value="ECO:0007669"/>
    <property type="project" value="TreeGrafter"/>
</dbReference>
<keyword evidence="2" id="KW-0347">Helicase</keyword>
<dbReference type="Proteomes" id="UP000001404">
    <property type="component" value="Chromosome"/>
</dbReference>
<protein>
    <submittedName>
        <fullName evidence="2">DEAD-like protein helicase-like protein</fullName>
    </submittedName>
</protein>
<dbReference type="KEGG" id="sii:LD85_0989"/>
<dbReference type="GO" id="GO:0006289">
    <property type="term" value="P:nucleotide-excision repair"/>
    <property type="evidence" value="ECO:0007669"/>
    <property type="project" value="TreeGrafter"/>
</dbReference>
<dbReference type="PANTHER" id="PTHR47957:SF3">
    <property type="entry name" value="ATP-DEPENDENT HELICASE HRQ1"/>
    <property type="match status" value="1"/>
</dbReference>
<reference evidence="3" key="1">
    <citation type="journal article" date="2009" name="Proc. Natl. Acad. Sci. U.S.A.">
        <title>Biogeography of the Sulfolobus islandicus pan-genome.</title>
        <authorList>
            <person name="Reno M.L."/>
            <person name="Held N.L."/>
            <person name="Fields C.J."/>
            <person name="Burke P.V."/>
            <person name="Whitaker R.J."/>
        </authorList>
    </citation>
    <scope>NUCLEOTIDE SEQUENCE [LARGE SCALE GENOMIC DNA]</scope>
    <source>
        <strain evidence="3">L.D.8.5 / Lassen #2</strain>
    </source>
</reference>
<dbReference type="RefSeq" id="WP_012952620.1">
    <property type="nucleotide sequence ID" value="NC_013769.1"/>
</dbReference>
<dbReference type="InterPro" id="IPR027417">
    <property type="entry name" value="P-loop_NTPase"/>
</dbReference>
<dbReference type="InterPro" id="IPR011545">
    <property type="entry name" value="DEAD/DEAH_box_helicase_dom"/>
</dbReference>
<dbReference type="InterPro" id="IPR014001">
    <property type="entry name" value="Helicase_ATP-bd"/>
</dbReference>
<keyword evidence="2" id="KW-0067">ATP-binding</keyword>
<dbReference type="AlphaFoldDB" id="D2PIS9"/>
<dbReference type="EMBL" id="CP001731">
    <property type="protein sequence ID" value="ADB86682.1"/>
    <property type="molecule type" value="Genomic_DNA"/>
</dbReference>
<name>D2PIS9_SACI9</name>
<dbReference type="GO" id="GO:0005524">
    <property type="term" value="F:ATP binding"/>
    <property type="evidence" value="ECO:0007669"/>
    <property type="project" value="InterPro"/>
</dbReference>